<feature type="signal peptide" evidence="2">
    <location>
        <begin position="1"/>
        <end position="17"/>
    </location>
</feature>
<gene>
    <name evidence="3" type="ORF">FJTKL_10676</name>
</gene>
<dbReference type="Proteomes" id="UP001600888">
    <property type="component" value="Unassembled WGS sequence"/>
</dbReference>
<dbReference type="EMBL" id="JBAWTH010000004">
    <property type="protein sequence ID" value="KAL2291990.1"/>
    <property type="molecule type" value="Genomic_DNA"/>
</dbReference>
<proteinExistence type="predicted"/>
<organism evidence="3 4">
    <name type="scientific">Diaporthe vaccinii</name>
    <dbReference type="NCBI Taxonomy" id="105482"/>
    <lineage>
        <taxon>Eukaryota</taxon>
        <taxon>Fungi</taxon>
        <taxon>Dikarya</taxon>
        <taxon>Ascomycota</taxon>
        <taxon>Pezizomycotina</taxon>
        <taxon>Sordariomycetes</taxon>
        <taxon>Sordariomycetidae</taxon>
        <taxon>Diaporthales</taxon>
        <taxon>Diaporthaceae</taxon>
        <taxon>Diaporthe</taxon>
        <taxon>Diaporthe eres species complex</taxon>
    </lineage>
</organism>
<sequence length="193" mass="19726">MYFSTALVLALAGAACAAPSSENKPRQQQGQFDASDPNFLSLIPEFGVQQGVNPTGTGDCDGFNAAQNKVVPINCEKCPPPRDAYVQQLAKDLNAGNVFGNPVTFNTDPATANDPQANKDRATACLTSLQSFYGSKGVGCPAVAAPNMAKQQTTGVRDDKQFIPQAGAAGGASSAGSANAASASGAARKRKSI</sequence>
<feature type="region of interest" description="Disordered" evidence="1">
    <location>
        <begin position="151"/>
        <end position="193"/>
    </location>
</feature>
<reference evidence="3 4" key="1">
    <citation type="submission" date="2024-03" db="EMBL/GenBank/DDBJ databases">
        <title>A high-quality draft genome sequence of Diaporthe vaccinii, a causative agent of upright dieback and viscid rot disease in cranberry plants.</title>
        <authorList>
            <person name="Sarrasin M."/>
            <person name="Lang B.F."/>
            <person name="Burger G."/>
        </authorList>
    </citation>
    <scope>NUCLEOTIDE SEQUENCE [LARGE SCALE GENOMIC DNA]</scope>
    <source>
        <strain evidence="3 4">IS7</strain>
    </source>
</reference>
<name>A0ABR4FBB7_9PEZI</name>
<comment type="caution">
    <text evidence="3">The sequence shown here is derived from an EMBL/GenBank/DDBJ whole genome shotgun (WGS) entry which is preliminary data.</text>
</comment>
<feature type="compositionally biased region" description="Low complexity" evidence="1">
    <location>
        <begin position="171"/>
        <end position="186"/>
    </location>
</feature>
<accession>A0ABR4FBB7</accession>
<evidence type="ECO:0000313" key="3">
    <source>
        <dbReference type="EMBL" id="KAL2291990.1"/>
    </source>
</evidence>
<feature type="chain" id="PRO_5046224568" evidence="2">
    <location>
        <begin position="18"/>
        <end position="193"/>
    </location>
</feature>
<keyword evidence="4" id="KW-1185">Reference proteome</keyword>
<evidence type="ECO:0000256" key="1">
    <source>
        <dbReference type="SAM" id="MobiDB-lite"/>
    </source>
</evidence>
<evidence type="ECO:0000256" key="2">
    <source>
        <dbReference type="SAM" id="SignalP"/>
    </source>
</evidence>
<keyword evidence="2" id="KW-0732">Signal</keyword>
<evidence type="ECO:0000313" key="4">
    <source>
        <dbReference type="Proteomes" id="UP001600888"/>
    </source>
</evidence>
<protein>
    <submittedName>
        <fullName evidence="3">Uncharacterized protein</fullName>
    </submittedName>
</protein>